<dbReference type="PROSITE" id="PS50879">
    <property type="entry name" value="RNASE_H_1"/>
    <property type="match status" value="1"/>
</dbReference>
<dbReference type="CDD" id="cd06222">
    <property type="entry name" value="RNase_H_like"/>
    <property type="match status" value="1"/>
</dbReference>
<reference evidence="2 3" key="1">
    <citation type="submission" date="2024-04" db="EMBL/GenBank/DDBJ databases">
        <authorList>
            <person name="Fracassetti M."/>
        </authorList>
    </citation>
    <scope>NUCLEOTIDE SEQUENCE [LARGE SCALE GENOMIC DNA]</scope>
</reference>
<gene>
    <name evidence="2" type="ORF">LTRI10_LOCUS6157</name>
</gene>
<keyword evidence="3" id="KW-1185">Reference proteome</keyword>
<name>A0AAV2CRD1_9ROSI</name>
<evidence type="ECO:0000313" key="2">
    <source>
        <dbReference type="EMBL" id="CAL1358611.1"/>
    </source>
</evidence>
<dbReference type="GO" id="GO:0003676">
    <property type="term" value="F:nucleic acid binding"/>
    <property type="evidence" value="ECO:0007669"/>
    <property type="project" value="InterPro"/>
</dbReference>
<evidence type="ECO:0000259" key="1">
    <source>
        <dbReference type="PROSITE" id="PS50879"/>
    </source>
</evidence>
<dbReference type="GO" id="GO:0004523">
    <property type="term" value="F:RNA-DNA hybrid ribonuclease activity"/>
    <property type="evidence" value="ECO:0007669"/>
    <property type="project" value="InterPro"/>
</dbReference>
<dbReference type="Pfam" id="PF13456">
    <property type="entry name" value="RVT_3"/>
    <property type="match status" value="1"/>
</dbReference>
<dbReference type="Gene3D" id="3.30.420.10">
    <property type="entry name" value="Ribonuclease H-like superfamily/Ribonuclease H"/>
    <property type="match status" value="1"/>
</dbReference>
<dbReference type="AlphaFoldDB" id="A0AAV2CRD1"/>
<evidence type="ECO:0000313" key="3">
    <source>
        <dbReference type="Proteomes" id="UP001497516"/>
    </source>
</evidence>
<dbReference type="PANTHER" id="PTHR47723:SF19">
    <property type="entry name" value="POLYNUCLEOTIDYL TRANSFERASE, RIBONUCLEASE H-LIKE SUPERFAMILY PROTEIN"/>
    <property type="match status" value="1"/>
</dbReference>
<proteinExistence type="predicted"/>
<dbReference type="SUPFAM" id="SSF53098">
    <property type="entry name" value="Ribonuclease H-like"/>
    <property type="match status" value="1"/>
</dbReference>
<protein>
    <recommendedName>
        <fullName evidence="1">RNase H type-1 domain-containing protein</fullName>
    </recommendedName>
</protein>
<organism evidence="2 3">
    <name type="scientific">Linum trigynum</name>
    <dbReference type="NCBI Taxonomy" id="586398"/>
    <lineage>
        <taxon>Eukaryota</taxon>
        <taxon>Viridiplantae</taxon>
        <taxon>Streptophyta</taxon>
        <taxon>Embryophyta</taxon>
        <taxon>Tracheophyta</taxon>
        <taxon>Spermatophyta</taxon>
        <taxon>Magnoliopsida</taxon>
        <taxon>eudicotyledons</taxon>
        <taxon>Gunneridae</taxon>
        <taxon>Pentapetalae</taxon>
        <taxon>rosids</taxon>
        <taxon>fabids</taxon>
        <taxon>Malpighiales</taxon>
        <taxon>Linaceae</taxon>
        <taxon>Linum</taxon>
    </lineage>
</organism>
<dbReference type="PANTHER" id="PTHR47723">
    <property type="entry name" value="OS05G0353850 PROTEIN"/>
    <property type="match status" value="1"/>
</dbReference>
<dbReference type="Proteomes" id="UP001497516">
    <property type="component" value="Chromosome 10"/>
</dbReference>
<dbReference type="InterPro" id="IPR044730">
    <property type="entry name" value="RNase_H-like_dom_plant"/>
</dbReference>
<dbReference type="InterPro" id="IPR036397">
    <property type="entry name" value="RNaseH_sf"/>
</dbReference>
<feature type="domain" description="RNase H type-1" evidence="1">
    <location>
        <begin position="1"/>
        <end position="100"/>
    </location>
</feature>
<dbReference type="InterPro" id="IPR053151">
    <property type="entry name" value="RNase_H-like"/>
</dbReference>
<sequence length="100" mass="10630">MNTDGAAQGSPGIASAGRALRDSQGTWLGGFCSKMGNGTSIMAELWGILQGLQLTWKKGIRFLILESDSQLALDLIKNRTDAAHPHATILGLIRRLLAQG</sequence>
<dbReference type="InterPro" id="IPR002156">
    <property type="entry name" value="RNaseH_domain"/>
</dbReference>
<dbReference type="InterPro" id="IPR012337">
    <property type="entry name" value="RNaseH-like_sf"/>
</dbReference>
<dbReference type="EMBL" id="OZ034814">
    <property type="protein sequence ID" value="CAL1358611.1"/>
    <property type="molecule type" value="Genomic_DNA"/>
</dbReference>
<accession>A0AAV2CRD1</accession>